<evidence type="ECO:0000256" key="1">
    <source>
        <dbReference type="SAM" id="MobiDB-lite"/>
    </source>
</evidence>
<accession>A0A212JME3</accession>
<reference evidence="2" key="1">
    <citation type="submission" date="2016-04" db="EMBL/GenBank/DDBJ databases">
        <authorList>
            <person name="Evans L.H."/>
            <person name="Alamgir A."/>
            <person name="Owens N."/>
            <person name="Weber N.D."/>
            <person name="Virtaneva K."/>
            <person name="Barbian K."/>
            <person name="Babar A."/>
            <person name="Rosenke K."/>
        </authorList>
    </citation>
    <scope>NUCLEOTIDE SEQUENCE</scope>
    <source>
        <strain evidence="2">86</strain>
    </source>
</reference>
<dbReference type="EMBL" id="FLUN01000001">
    <property type="protein sequence ID" value="SBW00475.1"/>
    <property type="molecule type" value="Genomic_DNA"/>
</dbReference>
<feature type="region of interest" description="Disordered" evidence="1">
    <location>
        <begin position="41"/>
        <end position="73"/>
    </location>
</feature>
<organism evidence="2">
    <name type="scientific">uncultured Eubacteriales bacterium</name>
    <dbReference type="NCBI Taxonomy" id="172733"/>
    <lineage>
        <taxon>Bacteria</taxon>
        <taxon>Bacillati</taxon>
        <taxon>Bacillota</taxon>
        <taxon>Clostridia</taxon>
        <taxon>Eubacteriales</taxon>
        <taxon>environmental samples</taxon>
    </lineage>
</organism>
<name>A0A212JME3_9FIRM</name>
<evidence type="ECO:0008006" key="3">
    <source>
        <dbReference type="Google" id="ProtNLM"/>
    </source>
</evidence>
<evidence type="ECO:0000313" key="2">
    <source>
        <dbReference type="EMBL" id="SBW00475.1"/>
    </source>
</evidence>
<gene>
    <name evidence="2" type="ORF">KL86CLO1_11347</name>
</gene>
<sequence length="73" mass="8011">MDDMSAVKAVAPWGISARMINYHCVDRRILGAQKVGATWIIPKDAPRPEDRRKKGNRKNSGPGGHGDAQTKDI</sequence>
<dbReference type="AlphaFoldDB" id="A0A212JME3"/>
<protein>
    <recommendedName>
        <fullName evidence="3">DNA-binding protein</fullName>
    </recommendedName>
</protein>
<proteinExistence type="predicted"/>